<evidence type="ECO:0000313" key="1">
    <source>
        <dbReference type="EMBL" id="OBS09998.1"/>
    </source>
</evidence>
<reference evidence="1 2" key="1">
    <citation type="journal article" date="2014" name="Genome Announc.">
        <title>Draft Genome Sequence of the Iron-Oxidizing, Acidophilic, and Halotolerant 'Thiobacillus prosperus' Type Strain DSM 5130.</title>
        <authorList>
            <person name="Ossandon F.J."/>
            <person name="Cardenas J.P."/>
            <person name="Corbett M."/>
            <person name="Quatrini R."/>
            <person name="Holmes D.S."/>
            <person name="Watkin E."/>
        </authorList>
    </citation>
    <scope>NUCLEOTIDE SEQUENCE [LARGE SCALE GENOMIC DNA]</scope>
    <source>
        <strain evidence="1 2">DSM 5130</strain>
    </source>
</reference>
<dbReference type="EMBL" id="JQSG02000002">
    <property type="protein sequence ID" value="OBS09998.1"/>
    <property type="molecule type" value="Genomic_DNA"/>
</dbReference>
<sequence>MLKNHKHCHNIETFIFKWQAITIAFNKFYFIDIILTSQNPGEPKVLAMKINTICIIPKQVQNNGQFPRPTAKIQYFKVLT</sequence>
<dbReference type="Proteomes" id="UP000029273">
    <property type="component" value="Unassembled WGS sequence"/>
</dbReference>
<keyword evidence="2" id="KW-1185">Reference proteome</keyword>
<protein>
    <submittedName>
        <fullName evidence="1">Uncharacterized protein</fullName>
    </submittedName>
</protein>
<gene>
    <name evidence="1" type="ORF">Thpro_021048</name>
</gene>
<comment type="caution">
    <text evidence="1">The sequence shown here is derived from an EMBL/GenBank/DDBJ whole genome shotgun (WGS) entry which is preliminary data.</text>
</comment>
<evidence type="ECO:0000313" key="2">
    <source>
        <dbReference type="Proteomes" id="UP000029273"/>
    </source>
</evidence>
<dbReference type="AlphaFoldDB" id="A0A1A6C619"/>
<name>A0A1A6C619_9GAMM</name>
<accession>A0A1A6C619</accession>
<organism evidence="1 2">
    <name type="scientific">Acidihalobacter prosperus</name>
    <dbReference type="NCBI Taxonomy" id="160660"/>
    <lineage>
        <taxon>Bacteria</taxon>
        <taxon>Pseudomonadati</taxon>
        <taxon>Pseudomonadota</taxon>
        <taxon>Gammaproteobacteria</taxon>
        <taxon>Chromatiales</taxon>
        <taxon>Ectothiorhodospiraceae</taxon>
        <taxon>Acidihalobacter</taxon>
    </lineage>
</organism>
<proteinExistence type="predicted"/>